<sequence>MKITKEPFGHFTEYVLTNPETGEALYILPEFGGMIRKMTLQKDGHLHHVIECGNTAEKLLAGMNAYPSAHLFPWGNRVRNGKYNFQDIDYQLTINEIGLQNAIHGLVSFAPFEVVEETVNEVEAILTLRYVYYGGALGFPFPFILEISHIFSSDEGLEINYSIKNTGRKDMPMVLGWHPYFKIEGEKADDWQIDFPATHQYSADSQMISAEKKPVNFSGIIDLKGKTLDAVFAIKSSSKIVSKLHSPKKKLTLNVWQEGMKGGFTFTVVYIPASRDCIAIEPMTGNTDAYNSGDGLLVLESGKTFEIACGVYIS</sequence>
<comment type="cofactor">
    <cofactor evidence="1">
        <name>Ca(2+)</name>
        <dbReference type="ChEBI" id="CHEBI:29108"/>
    </cofactor>
</comment>
<accession>A0A316E9F8</accession>
<dbReference type="RefSeq" id="WP_109742945.1">
    <property type="nucleotide sequence ID" value="NZ_QGGO01000010.1"/>
</dbReference>
<dbReference type="Pfam" id="PF01263">
    <property type="entry name" value="Aldose_epim"/>
    <property type="match status" value="1"/>
</dbReference>
<dbReference type="InterPro" id="IPR011013">
    <property type="entry name" value="Gal_mutarotase_sf_dom"/>
</dbReference>
<dbReference type="CDD" id="cd01081">
    <property type="entry name" value="Aldose_epim"/>
    <property type="match status" value="1"/>
</dbReference>
<evidence type="ECO:0000256" key="2">
    <source>
        <dbReference type="ARBA" id="ARBA00011245"/>
    </source>
</evidence>
<comment type="subunit">
    <text evidence="2">Monomer.</text>
</comment>
<dbReference type="AlphaFoldDB" id="A0A316E9F8"/>
<gene>
    <name evidence="4" type="ORF">LV89_02209</name>
</gene>
<evidence type="ECO:0000256" key="1">
    <source>
        <dbReference type="ARBA" id="ARBA00001913"/>
    </source>
</evidence>
<keyword evidence="3" id="KW-0106">Calcium</keyword>
<dbReference type="GO" id="GO:0006006">
    <property type="term" value="P:glucose metabolic process"/>
    <property type="evidence" value="ECO:0007669"/>
    <property type="project" value="TreeGrafter"/>
</dbReference>
<dbReference type="Gene3D" id="2.70.98.10">
    <property type="match status" value="1"/>
</dbReference>
<reference evidence="4 5" key="1">
    <citation type="submission" date="2018-05" db="EMBL/GenBank/DDBJ databases">
        <title>Genomic Encyclopedia of Archaeal and Bacterial Type Strains, Phase II (KMG-II): from individual species to whole genera.</title>
        <authorList>
            <person name="Goeker M."/>
        </authorList>
    </citation>
    <scope>NUCLEOTIDE SEQUENCE [LARGE SCALE GENOMIC DNA]</scope>
    <source>
        <strain evidence="4 5">DSM 22214</strain>
    </source>
</reference>
<dbReference type="Proteomes" id="UP000245489">
    <property type="component" value="Unassembled WGS sequence"/>
</dbReference>
<dbReference type="GO" id="GO:0033499">
    <property type="term" value="P:galactose catabolic process via UDP-galactose, Leloir pathway"/>
    <property type="evidence" value="ECO:0007669"/>
    <property type="project" value="TreeGrafter"/>
</dbReference>
<evidence type="ECO:0000313" key="4">
    <source>
        <dbReference type="EMBL" id="PWK26700.1"/>
    </source>
</evidence>
<evidence type="ECO:0000313" key="5">
    <source>
        <dbReference type="Proteomes" id="UP000245489"/>
    </source>
</evidence>
<dbReference type="EMBL" id="QGGO01000010">
    <property type="protein sequence ID" value="PWK26700.1"/>
    <property type="molecule type" value="Genomic_DNA"/>
</dbReference>
<evidence type="ECO:0000256" key="3">
    <source>
        <dbReference type="ARBA" id="ARBA00022837"/>
    </source>
</evidence>
<protein>
    <submittedName>
        <fullName evidence="4">Aldose 1-epimerase</fullName>
    </submittedName>
</protein>
<name>A0A316E9F8_9BACT</name>
<dbReference type="SUPFAM" id="SSF74650">
    <property type="entry name" value="Galactose mutarotase-like"/>
    <property type="match status" value="1"/>
</dbReference>
<dbReference type="InterPro" id="IPR008183">
    <property type="entry name" value="Aldose_1/G6P_1-epimerase"/>
</dbReference>
<organism evidence="4 5">
    <name type="scientific">Arcicella aurantiaca</name>
    <dbReference type="NCBI Taxonomy" id="591202"/>
    <lineage>
        <taxon>Bacteria</taxon>
        <taxon>Pseudomonadati</taxon>
        <taxon>Bacteroidota</taxon>
        <taxon>Cytophagia</taxon>
        <taxon>Cytophagales</taxon>
        <taxon>Flectobacillaceae</taxon>
        <taxon>Arcicella</taxon>
    </lineage>
</organism>
<dbReference type="PANTHER" id="PTHR10091">
    <property type="entry name" value="ALDOSE-1-EPIMERASE"/>
    <property type="match status" value="1"/>
</dbReference>
<dbReference type="InterPro" id="IPR014718">
    <property type="entry name" value="GH-type_carb-bd"/>
</dbReference>
<dbReference type="PANTHER" id="PTHR10091:SF0">
    <property type="entry name" value="GALACTOSE MUTAROTASE"/>
    <property type="match status" value="1"/>
</dbReference>
<dbReference type="GO" id="GO:0004034">
    <property type="term" value="F:aldose 1-epimerase activity"/>
    <property type="evidence" value="ECO:0007669"/>
    <property type="project" value="TreeGrafter"/>
</dbReference>
<dbReference type="OrthoDB" id="9808779at2"/>
<dbReference type="GO" id="GO:0030246">
    <property type="term" value="F:carbohydrate binding"/>
    <property type="evidence" value="ECO:0007669"/>
    <property type="project" value="InterPro"/>
</dbReference>
<comment type="caution">
    <text evidence="4">The sequence shown here is derived from an EMBL/GenBank/DDBJ whole genome shotgun (WGS) entry which is preliminary data.</text>
</comment>
<keyword evidence="5" id="KW-1185">Reference proteome</keyword>
<proteinExistence type="predicted"/>